<dbReference type="PROSITE" id="PS50977">
    <property type="entry name" value="HTH_TETR_2"/>
    <property type="match status" value="1"/>
</dbReference>
<dbReference type="PRINTS" id="PR00400">
    <property type="entry name" value="TETREPRESSOR"/>
</dbReference>
<feature type="compositionally biased region" description="Pro residues" evidence="6">
    <location>
        <begin position="1"/>
        <end position="10"/>
    </location>
</feature>
<accession>A0ABY6R9H9</accession>
<dbReference type="PANTHER" id="PTHR30055:SF151">
    <property type="entry name" value="TRANSCRIPTIONAL REGULATORY PROTEIN"/>
    <property type="match status" value="1"/>
</dbReference>
<dbReference type="PANTHER" id="PTHR30055">
    <property type="entry name" value="HTH-TYPE TRANSCRIPTIONAL REGULATOR RUTR"/>
    <property type="match status" value="1"/>
</dbReference>
<keyword evidence="9" id="KW-1185">Reference proteome</keyword>
<evidence type="ECO:0000256" key="6">
    <source>
        <dbReference type="SAM" id="MobiDB-lite"/>
    </source>
</evidence>
<evidence type="ECO:0000256" key="4">
    <source>
        <dbReference type="ARBA" id="ARBA00023163"/>
    </source>
</evidence>
<feature type="domain" description="HTH tetR-type" evidence="7">
    <location>
        <begin position="30"/>
        <end position="90"/>
    </location>
</feature>
<dbReference type="InterPro" id="IPR004111">
    <property type="entry name" value="Repressor_TetR_C"/>
</dbReference>
<dbReference type="InterPro" id="IPR001647">
    <property type="entry name" value="HTH_TetR"/>
</dbReference>
<evidence type="ECO:0000256" key="1">
    <source>
        <dbReference type="ARBA" id="ARBA00022491"/>
    </source>
</evidence>
<keyword evidence="2" id="KW-0805">Transcription regulation</keyword>
<dbReference type="InterPro" id="IPR023772">
    <property type="entry name" value="DNA-bd_HTH_TetR-type_CS"/>
</dbReference>
<evidence type="ECO:0000256" key="2">
    <source>
        <dbReference type="ARBA" id="ARBA00023015"/>
    </source>
</evidence>
<keyword evidence="4" id="KW-0804">Transcription</keyword>
<reference evidence="8" key="1">
    <citation type="submission" date="2021-09" db="EMBL/GenBank/DDBJ databases">
        <title>Complete genome sequence and metabolic characterization of Streptomyces tanashiensis DSM 731 the producer of antibacterial Kalafungin and diverse secondary metabolites.</title>
        <authorList>
            <person name="Abbasi M.N."/>
            <person name="Anwar M.N."/>
            <person name="Alam K."/>
            <person name="Shoaib M."/>
            <person name="Lin Z."/>
            <person name="Hayat M."/>
            <person name="Ali M.I."/>
            <person name="Malik H.M.T."/>
            <person name="Ahmed I."/>
            <person name="Li A."/>
            <person name="Hailong Wang H."/>
            <person name="Zhang Y."/>
        </authorList>
    </citation>
    <scope>NUCLEOTIDE SEQUENCE</scope>
    <source>
        <strain evidence="8">Kala</strain>
    </source>
</reference>
<dbReference type="Proteomes" id="UP001164506">
    <property type="component" value="Chromosome"/>
</dbReference>
<dbReference type="SUPFAM" id="SSF46689">
    <property type="entry name" value="Homeodomain-like"/>
    <property type="match status" value="1"/>
</dbReference>
<dbReference type="SUPFAM" id="SSF48498">
    <property type="entry name" value="Tetracyclin repressor-like, C-terminal domain"/>
    <property type="match status" value="1"/>
</dbReference>
<organism evidence="8 9">
    <name type="scientific">Streptomyces tanashiensis</name>
    <dbReference type="NCBI Taxonomy" id="67367"/>
    <lineage>
        <taxon>Bacteria</taxon>
        <taxon>Bacillati</taxon>
        <taxon>Actinomycetota</taxon>
        <taxon>Actinomycetes</taxon>
        <taxon>Kitasatosporales</taxon>
        <taxon>Streptomycetaceae</taxon>
        <taxon>Streptomyces</taxon>
    </lineage>
</organism>
<evidence type="ECO:0000259" key="7">
    <source>
        <dbReference type="PROSITE" id="PS50977"/>
    </source>
</evidence>
<proteinExistence type="predicted"/>
<feature type="DNA-binding region" description="H-T-H motif" evidence="5">
    <location>
        <begin position="53"/>
        <end position="72"/>
    </location>
</feature>
<dbReference type="PRINTS" id="PR00455">
    <property type="entry name" value="HTHTETR"/>
</dbReference>
<dbReference type="Pfam" id="PF00440">
    <property type="entry name" value="TetR_N"/>
    <property type="match status" value="1"/>
</dbReference>
<feature type="region of interest" description="Disordered" evidence="6">
    <location>
        <begin position="1"/>
        <end position="29"/>
    </location>
</feature>
<dbReference type="GeneID" id="95604897"/>
<gene>
    <name evidence="8" type="ORF">LDH80_35695</name>
</gene>
<evidence type="ECO:0000313" key="9">
    <source>
        <dbReference type="Proteomes" id="UP001164506"/>
    </source>
</evidence>
<dbReference type="Gene3D" id="1.10.357.10">
    <property type="entry name" value="Tetracycline Repressor, domain 2"/>
    <property type="match status" value="1"/>
</dbReference>
<evidence type="ECO:0000256" key="3">
    <source>
        <dbReference type="ARBA" id="ARBA00023125"/>
    </source>
</evidence>
<dbReference type="InterPro" id="IPR050109">
    <property type="entry name" value="HTH-type_TetR-like_transc_reg"/>
</dbReference>
<dbReference type="Pfam" id="PF02909">
    <property type="entry name" value="TetR_C_1"/>
    <property type="match status" value="1"/>
</dbReference>
<dbReference type="PROSITE" id="PS01081">
    <property type="entry name" value="HTH_TETR_1"/>
    <property type="match status" value="1"/>
</dbReference>
<protein>
    <submittedName>
        <fullName evidence="8">TetR/AcrR family transcriptional regulator</fullName>
    </submittedName>
</protein>
<dbReference type="InterPro" id="IPR003012">
    <property type="entry name" value="Tet_transcr_reg_TetR"/>
</dbReference>
<feature type="compositionally biased region" description="Low complexity" evidence="6">
    <location>
        <begin position="11"/>
        <end position="24"/>
    </location>
</feature>
<evidence type="ECO:0000313" key="8">
    <source>
        <dbReference type="EMBL" id="UZX25713.1"/>
    </source>
</evidence>
<dbReference type="InterPro" id="IPR036271">
    <property type="entry name" value="Tet_transcr_reg_TetR-rel_C_sf"/>
</dbReference>
<evidence type="ECO:0000256" key="5">
    <source>
        <dbReference type="PROSITE-ProRule" id="PRU00335"/>
    </source>
</evidence>
<sequence length="253" mass="26755">MAATPPPPGSPAWWAARPAPQAGPRRGRPSLDTALIVATALRLVDEHGVQAFSLRMLAEALNSGTATLYRHFDGKDEIMAYVVDRVLGEADLDGLGDATADWRDVLTVTAHRFHDTLRRHPHTLPLLIAQVPVGPHGLAQRERVLAALLAHDLPADLAARAFTAVTHYVIGFTAQQHGPGAAPENGAELAAFYRGLDPASYPALSRTAATLTSVSLDEEFDFGLTLLVLGLDRLPGVAGRGPAPARDTGVTPA</sequence>
<dbReference type="RefSeq" id="WP_267260072.1">
    <property type="nucleotide sequence ID" value="NZ_CP084204.1"/>
</dbReference>
<keyword evidence="1" id="KW-0678">Repressor</keyword>
<name>A0ABY6R9H9_9ACTN</name>
<keyword evidence="3 5" id="KW-0238">DNA-binding</keyword>
<dbReference type="InterPro" id="IPR009057">
    <property type="entry name" value="Homeodomain-like_sf"/>
</dbReference>
<dbReference type="EMBL" id="CP084204">
    <property type="protein sequence ID" value="UZX25713.1"/>
    <property type="molecule type" value="Genomic_DNA"/>
</dbReference>